<keyword evidence="3" id="KW-1185">Reference proteome</keyword>
<accession>A0A6B0SK01</accession>
<evidence type="ECO:0000313" key="2">
    <source>
        <dbReference type="EMBL" id="MXR21507.1"/>
    </source>
</evidence>
<proteinExistence type="predicted"/>
<evidence type="ECO:0000313" key="3">
    <source>
        <dbReference type="Proteomes" id="UP000471521"/>
    </source>
</evidence>
<dbReference type="Proteomes" id="UP000471521">
    <property type="component" value="Unassembled WGS sequence"/>
</dbReference>
<reference evidence="2 3" key="1">
    <citation type="submission" date="2019-12" db="EMBL/GenBank/DDBJ databases">
        <title>Isolation and characterization of three novel carbon monoxide-oxidizing members of Halobacteria from salione crusts and soils.</title>
        <authorList>
            <person name="Myers M.R."/>
            <person name="King G.M."/>
        </authorList>
    </citation>
    <scope>NUCLEOTIDE SEQUENCE [LARGE SCALE GENOMIC DNA]</scope>
    <source>
        <strain evidence="2 3">PCN9</strain>
    </source>
</reference>
<organism evidence="2 3">
    <name type="scientific">Halobacterium bonnevillei</name>
    <dbReference type="NCBI Taxonomy" id="2692200"/>
    <lineage>
        <taxon>Archaea</taxon>
        <taxon>Methanobacteriati</taxon>
        <taxon>Methanobacteriota</taxon>
        <taxon>Stenosarchaea group</taxon>
        <taxon>Halobacteria</taxon>
        <taxon>Halobacteriales</taxon>
        <taxon>Halobacteriaceae</taxon>
        <taxon>Halobacterium</taxon>
    </lineage>
</organism>
<sequence>MPLTDLDRYDERTVGRVGDHAVVVGASMAGMLAGRVLADAVDEVTILDRDPLPTDPVARRGVPQANHVHVLLEPGRAILEALFPRYGEDLRSAGGLDIDAARDLEYHQRGDFLAVGPHRLPMLCASRPLFEALVRRRLAARDDVTLRGDCQFTDYRFDESAGRVTGVSVRDADGERPNSRPTWWSTRLAAPPGRRSGWTTTATRRRPRTRSLSTSRTARSRSSDRPEPT</sequence>
<dbReference type="PANTHER" id="PTHR43422:SF3">
    <property type="entry name" value="THIAMINE THIAZOLE SYNTHASE"/>
    <property type="match status" value="1"/>
</dbReference>
<dbReference type="SUPFAM" id="SSF51905">
    <property type="entry name" value="FAD/NAD(P)-binding domain"/>
    <property type="match status" value="1"/>
</dbReference>
<protein>
    <submittedName>
        <fullName evidence="2">Oxidoreductase</fullName>
    </submittedName>
</protein>
<dbReference type="Gene3D" id="3.50.50.60">
    <property type="entry name" value="FAD/NAD(P)-binding domain"/>
    <property type="match status" value="1"/>
</dbReference>
<comment type="caution">
    <text evidence="2">The sequence shown here is derived from an EMBL/GenBank/DDBJ whole genome shotgun (WGS) entry which is preliminary data.</text>
</comment>
<feature type="region of interest" description="Disordered" evidence="1">
    <location>
        <begin position="168"/>
        <end position="229"/>
    </location>
</feature>
<feature type="non-terminal residue" evidence="2">
    <location>
        <position position="229"/>
    </location>
</feature>
<dbReference type="PANTHER" id="PTHR43422">
    <property type="entry name" value="THIAMINE THIAZOLE SYNTHASE"/>
    <property type="match status" value="1"/>
</dbReference>
<name>A0A6B0SK01_9EURY</name>
<dbReference type="AlphaFoldDB" id="A0A6B0SK01"/>
<gene>
    <name evidence="2" type="ORF">GRX66_13155</name>
</gene>
<dbReference type="EMBL" id="WUUU01000120">
    <property type="protein sequence ID" value="MXR21507.1"/>
    <property type="molecule type" value="Genomic_DNA"/>
</dbReference>
<evidence type="ECO:0000256" key="1">
    <source>
        <dbReference type="SAM" id="MobiDB-lite"/>
    </source>
</evidence>
<dbReference type="InterPro" id="IPR036188">
    <property type="entry name" value="FAD/NAD-bd_sf"/>
</dbReference>